<feature type="signal peptide" evidence="1">
    <location>
        <begin position="1"/>
        <end position="24"/>
    </location>
</feature>
<evidence type="ECO:0000313" key="3">
    <source>
        <dbReference type="EMBL" id="CAH1796572.1"/>
    </source>
</evidence>
<dbReference type="InterPro" id="IPR051237">
    <property type="entry name" value="Ferric-chelate_Red/DefProt"/>
</dbReference>
<dbReference type="EMBL" id="CAIIXF020000010">
    <property type="protein sequence ID" value="CAH1796572.1"/>
    <property type="molecule type" value="Genomic_DNA"/>
</dbReference>
<dbReference type="InterPro" id="IPR002861">
    <property type="entry name" value="Reeler_dom"/>
</dbReference>
<proteinExistence type="predicted"/>
<accession>A0A8S4PTS1</accession>
<evidence type="ECO:0000313" key="4">
    <source>
        <dbReference type="Proteomes" id="UP000749559"/>
    </source>
</evidence>
<evidence type="ECO:0000259" key="2">
    <source>
        <dbReference type="Pfam" id="PF02014"/>
    </source>
</evidence>
<dbReference type="Gene3D" id="2.60.40.4060">
    <property type="entry name" value="Reeler domain"/>
    <property type="match status" value="1"/>
</dbReference>
<dbReference type="Proteomes" id="UP000749559">
    <property type="component" value="Unassembled WGS sequence"/>
</dbReference>
<feature type="chain" id="PRO_5035868079" description="Reelin domain-containing protein" evidence="1">
    <location>
        <begin position="25"/>
        <end position="105"/>
    </location>
</feature>
<dbReference type="InterPro" id="IPR042307">
    <property type="entry name" value="Reeler_sf"/>
</dbReference>
<dbReference type="PANTHER" id="PTHR45828">
    <property type="entry name" value="CYTOCHROME B561/FERRIC REDUCTASE TRANSMEMBRANE"/>
    <property type="match status" value="1"/>
</dbReference>
<name>A0A8S4PTS1_OWEFU</name>
<comment type="caution">
    <text evidence="3">The sequence shown here is derived from an EMBL/GenBank/DDBJ whole genome shotgun (WGS) entry which is preliminary data.</text>
</comment>
<dbReference type="Pfam" id="PF02014">
    <property type="entry name" value="Reeler"/>
    <property type="match status" value="1"/>
</dbReference>
<protein>
    <recommendedName>
        <fullName evidence="2">Reelin domain-containing protein</fullName>
    </recommendedName>
</protein>
<dbReference type="AlphaFoldDB" id="A0A8S4PTS1"/>
<evidence type="ECO:0000256" key="1">
    <source>
        <dbReference type="SAM" id="SignalP"/>
    </source>
</evidence>
<dbReference type="OrthoDB" id="2419613at2759"/>
<dbReference type="PANTHER" id="PTHR45828:SF33">
    <property type="entry name" value="DOMON DOMAIN-CONTAINING PROTEIN"/>
    <property type="match status" value="1"/>
</dbReference>
<keyword evidence="1" id="KW-0732">Signal</keyword>
<dbReference type="GO" id="GO:0016020">
    <property type="term" value="C:membrane"/>
    <property type="evidence" value="ECO:0007669"/>
    <property type="project" value="TreeGrafter"/>
</dbReference>
<reference evidence="3" key="1">
    <citation type="submission" date="2022-03" db="EMBL/GenBank/DDBJ databases">
        <authorList>
            <person name="Martin C."/>
        </authorList>
    </citation>
    <scope>NUCLEOTIDE SEQUENCE</scope>
</reference>
<dbReference type="CDD" id="cd08544">
    <property type="entry name" value="Reeler"/>
    <property type="match status" value="1"/>
</dbReference>
<keyword evidence="4" id="KW-1185">Reference proteome</keyword>
<sequence length="105" mass="11270">MHIYGVLVLLAVVGLGVVLGYSSGIPLPACQKMFPKGHHHASQNTTAPFEVHISRDKFAAGSVITVTVRNTSDKYFQGLFVQARQASGDMNELLGSFTVPKGQNL</sequence>
<feature type="domain" description="Reelin" evidence="2">
    <location>
        <begin position="30"/>
        <end position="103"/>
    </location>
</feature>
<organism evidence="3 4">
    <name type="scientific">Owenia fusiformis</name>
    <name type="common">Polychaete worm</name>
    <dbReference type="NCBI Taxonomy" id="6347"/>
    <lineage>
        <taxon>Eukaryota</taxon>
        <taxon>Metazoa</taxon>
        <taxon>Spiralia</taxon>
        <taxon>Lophotrochozoa</taxon>
        <taxon>Annelida</taxon>
        <taxon>Polychaeta</taxon>
        <taxon>Sedentaria</taxon>
        <taxon>Canalipalpata</taxon>
        <taxon>Sabellida</taxon>
        <taxon>Oweniida</taxon>
        <taxon>Oweniidae</taxon>
        <taxon>Owenia</taxon>
    </lineage>
</organism>
<gene>
    <name evidence="3" type="ORF">OFUS_LOCUS20966</name>
</gene>